<dbReference type="PROSITE" id="PS00211">
    <property type="entry name" value="ABC_TRANSPORTER_1"/>
    <property type="match status" value="2"/>
</dbReference>
<organism evidence="4 5">
    <name type="scientific">Inquilinus ginsengisoli</name>
    <dbReference type="NCBI Taxonomy" id="363840"/>
    <lineage>
        <taxon>Bacteria</taxon>
        <taxon>Pseudomonadati</taxon>
        <taxon>Pseudomonadota</taxon>
        <taxon>Alphaproteobacteria</taxon>
        <taxon>Rhodospirillales</taxon>
        <taxon>Rhodospirillaceae</taxon>
        <taxon>Inquilinus</taxon>
    </lineage>
</organism>
<proteinExistence type="predicted"/>
<dbReference type="SMART" id="SM00382">
    <property type="entry name" value="AAA"/>
    <property type="match status" value="1"/>
</dbReference>
<dbReference type="CDD" id="cd03215">
    <property type="entry name" value="ABC_Carb_Monos_II"/>
    <property type="match status" value="1"/>
</dbReference>
<evidence type="ECO:0000313" key="4">
    <source>
        <dbReference type="EMBL" id="MDR6289420.1"/>
    </source>
</evidence>
<sequence>MDRNTGAGPARIELRGITKRFASLVANDGVSFSVQPGEIHALLGENGAGKSTLVKSIYGLLQPDSGEMLWNGRPVRPTNPQEARRLGIGMVFQHFSLFEALTVAENIALGLENPPERRVLAKKIREVSEAYGLPLDPHREVHSLSVGERQRVEIVRCLLQDPKLLIMDEPTSVLTPQEVDRLFETLRRLAAEGCSILYISHKLHEIKALCGAATIMRGGKVVGTCDPAVETARSMAQMMIGAELRTLSRRGERGAAEAKLTVEGLSVPADGPFGTALREISFTVGAGEIFGIAGIAGNGQTELSQALAGEHRSRPSTAIRISGQPVGHLNAERRRGLGLCSVPEERNGHAAVAEMSLAANTLLSARNRMKLAPGGLIRAGLARDYAAKVIHDFGVKARGTEALAGSLSGGNLQKYVVGREMLQTPEVFIVSQPTWGVDAGAATAIHQALMTLAQNGTAVVVISQDLDELLQITDRLAVINLGRLSEARPTAGISVAEIGLLMGGLHGAEPAAAEDEKGHAVHVA</sequence>
<dbReference type="Pfam" id="PF00005">
    <property type="entry name" value="ABC_tran"/>
    <property type="match status" value="2"/>
</dbReference>
<dbReference type="InterPro" id="IPR027417">
    <property type="entry name" value="P-loop_NTPase"/>
</dbReference>
<keyword evidence="1" id="KW-0547">Nucleotide-binding</keyword>
<dbReference type="InterPro" id="IPR003439">
    <property type="entry name" value="ABC_transporter-like_ATP-bd"/>
</dbReference>
<dbReference type="InterPro" id="IPR050107">
    <property type="entry name" value="ABC_carbohydrate_import_ATPase"/>
</dbReference>
<evidence type="ECO:0000313" key="5">
    <source>
        <dbReference type="Proteomes" id="UP001262410"/>
    </source>
</evidence>
<dbReference type="SUPFAM" id="SSF52540">
    <property type="entry name" value="P-loop containing nucleoside triphosphate hydrolases"/>
    <property type="match status" value="2"/>
</dbReference>
<accession>A0ABU1JLC5</accession>
<protein>
    <submittedName>
        <fullName evidence="4">Simple sugar transport system ATP-binding protein</fullName>
    </submittedName>
</protein>
<dbReference type="PROSITE" id="PS50893">
    <property type="entry name" value="ABC_TRANSPORTER_2"/>
    <property type="match status" value="2"/>
</dbReference>
<keyword evidence="5" id="KW-1185">Reference proteome</keyword>
<feature type="domain" description="ABC transporter" evidence="3">
    <location>
        <begin position="260"/>
        <end position="506"/>
    </location>
</feature>
<dbReference type="RefSeq" id="WP_309793711.1">
    <property type="nucleotide sequence ID" value="NZ_JAVDPW010000003.1"/>
</dbReference>
<dbReference type="GO" id="GO:0005524">
    <property type="term" value="F:ATP binding"/>
    <property type="evidence" value="ECO:0007669"/>
    <property type="project" value="UniProtKB-KW"/>
</dbReference>
<dbReference type="PANTHER" id="PTHR43790:SF4">
    <property type="entry name" value="GUANOSINE IMPORT ATP-BINDING PROTEIN NUPO"/>
    <property type="match status" value="1"/>
</dbReference>
<dbReference type="EMBL" id="JAVDPW010000003">
    <property type="protein sequence ID" value="MDR6289420.1"/>
    <property type="molecule type" value="Genomic_DNA"/>
</dbReference>
<dbReference type="Gene3D" id="3.40.50.300">
    <property type="entry name" value="P-loop containing nucleotide triphosphate hydrolases"/>
    <property type="match status" value="2"/>
</dbReference>
<evidence type="ECO:0000256" key="1">
    <source>
        <dbReference type="ARBA" id="ARBA00022741"/>
    </source>
</evidence>
<dbReference type="CDD" id="cd03216">
    <property type="entry name" value="ABC_Carb_Monos_I"/>
    <property type="match status" value="1"/>
</dbReference>
<dbReference type="PANTHER" id="PTHR43790">
    <property type="entry name" value="CARBOHYDRATE TRANSPORT ATP-BINDING PROTEIN MG119-RELATED"/>
    <property type="match status" value="1"/>
</dbReference>
<dbReference type="Proteomes" id="UP001262410">
    <property type="component" value="Unassembled WGS sequence"/>
</dbReference>
<keyword evidence="4" id="KW-0762">Sugar transport</keyword>
<feature type="domain" description="ABC transporter" evidence="3">
    <location>
        <begin position="12"/>
        <end position="243"/>
    </location>
</feature>
<evidence type="ECO:0000256" key="2">
    <source>
        <dbReference type="ARBA" id="ARBA00022840"/>
    </source>
</evidence>
<gene>
    <name evidence="4" type="ORF">E9232_001935</name>
</gene>
<dbReference type="InterPro" id="IPR003593">
    <property type="entry name" value="AAA+_ATPase"/>
</dbReference>
<keyword evidence="4" id="KW-0813">Transport</keyword>
<comment type="caution">
    <text evidence="4">The sequence shown here is derived from an EMBL/GenBank/DDBJ whole genome shotgun (WGS) entry which is preliminary data.</text>
</comment>
<name>A0ABU1JLC5_9PROT</name>
<reference evidence="4 5" key="1">
    <citation type="submission" date="2023-07" db="EMBL/GenBank/DDBJ databases">
        <title>Sorghum-associated microbial communities from plants grown in Nebraska, USA.</title>
        <authorList>
            <person name="Schachtman D."/>
        </authorList>
    </citation>
    <scope>NUCLEOTIDE SEQUENCE [LARGE SCALE GENOMIC DNA]</scope>
    <source>
        <strain evidence="4 5">584</strain>
    </source>
</reference>
<dbReference type="InterPro" id="IPR017871">
    <property type="entry name" value="ABC_transporter-like_CS"/>
</dbReference>
<keyword evidence="2 4" id="KW-0067">ATP-binding</keyword>
<evidence type="ECO:0000259" key="3">
    <source>
        <dbReference type="PROSITE" id="PS50893"/>
    </source>
</evidence>